<comment type="subunit">
    <text evidence="6">Associates with the cytoplasmic CCR4-NOT deadenylase complex to trigger ARE-containing mRNA deadenylation and decay processes.</text>
</comment>
<organism evidence="9 10">
    <name type="scientific">Eublepharis macularius</name>
    <name type="common">Leopard gecko</name>
    <name type="synonym">Cyrtodactylus macularius</name>
    <dbReference type="NCBI Taxonomy" id="481883"/>
    <lineage>
        <taxon>Eukaryota</taxon>
        <taxon>Metazoa</taxon>
        <taxon>Chordata</taxon>
        <taxon>Craniata</taxon>
        <taxon>Vertebrata</taxon>
        <taxon>Euteleostomi</taxon>
        <taxon>Lepidosauria</taxon>
        <taxon>Squamata</taxon>
        <taxon>Bifurcata</taxon>
        <taxon>Gekkota</taxon>
        <taxon>Eublepharidae</taxon>
        <taxon>Eublepharinae</taxon>
        <taxon>Eublepharis</taxon>
    </lineage>
</organism>
<evidence type="ECO:0000256" key="4">
    <source>
        <dbReference type="ARBA" id="ARBA00022833"/>
    </source>
</evidence>
<dbReference type="FunFam" id="4.10.1000.10:FF:000002">
    <property type="entry name" value="Zinc finger protein 36, C3H1 type-like 1"/>
    <property type="match status" value="1"/>
</dbReference>
<dbReference type="PANTHER" id="PTHR12547">
    <property type="entry name" value="CCCH ZINC FINGER/TIS11-RELATED"/>
    <property type="match status" value="1"/>
</dbReference>
<evidence type="ECO:0000256" key="3">
    <source>
        <dbReference type="ARBA" id="ARBA00022771"/>
    </source>
</evidence>
<dbReference type="PANTHER" id="PTHR12547:SF53">
    <property type="entry name" value="MRNA DECAY ACTIVATOR PROTEIN ZFP36L1"/>
    <property type="match status" value="1"/>
</dbReference>
<reference evidence="10" key="1">
    <citation type="submission" date="2025-08" db="UniProtKB">
        <authorList>
            <consortium name="RefSeq"/>
        </authorList>
    </citation>
    <scope>IDENTIFICATION</scope>
    <source>
        <tissue evidence="10">Blood</tissue>
    </source>
</reference>
<keyword evidence="4 5" id="KW-0862">Zinc</keyword>
<dbReference type="GeneID" id="129343005"/>
<dbReference type="GO" id="GO:0005634">
    <property type="term" value="C:nucleus"/>
    <property type="evidence" value="ECO:0007669"/>
    <property type="project" value="UniProtKB-SubCell"/>
</dbReference>
<dbReference type="FunFam" id="4.10.1000.10:FF:000001">
    <property type="entry name" value="zinc finger CCCH domain-containing protein 15-like"/>
    <property type="match status" value="1"/>
</dbReference>
<dbReference type="Pfam" id="PF00642">
    <property type="entry name" value="zf-CCCH"/>
    <property type="match status" value="2"/>
</dbReference>
<evidence type="ECO:0000256" key="5">
    <source>
        <dbReference type="PROSITE-ProRule" id="PRU00723"/>
    </source>
</evidence>
<keyword evidence="6" id="KW-0963">Cytoplasm</keyword>
<feature type="domain" description="C3H1-type" evidence="8">
    <location>
        <begin position="159"/>
        <end position="187"/>
    </location>
</feature>
<dbReference type="InterPro" id="IPR036855">
    <property type="entry name" value="Znf_CCCH_sf"/>
</dbReference>
<dbReference type="GO" id="GO:0035925">
    <property type="term" value="F:mRNA 3'-UTR AU-rich region binding"/>
    <property type="evidence" value="ECO:0007669"/>
    <property type="project" value="UniProtKB-UniRule"/>
</dbReference>
<feature type="region of interest" description="Disordered" evidence="7">
    <location>
        <begin position="1"/>
        <end position="40"/>
    </location>
</feature>
<sequence>MRLTGGGVGYFRGPDLEELQPGHAAPEPVENSFAQGNRQSARKPYIHHLPLLPVQTFLSLNVQETADAGAETHPGFQRTFSACPVALSASRLGDSERLEDAITPGVAAGRSDPAWPLQGQWAQAARLPRTSLQCIPFRADRSVSVIEGSRSEAKGGSSRYKTELCRTFEESGACKYGTKCQFAHGAGELRGLSRHPKYKTEPCRTFHTCGICPYGSRCHFIHNAEERRPLPQPPLLLCHSLSSGEPLPPASPASPAPAASRTLRLPHGAVGCSLCNPLGSSKAPLGSPGPSPFPGLLLLQKSHSADSLSDQEDSGSSGASSGSASPGLGPLGRRLPIFSSLSVSDD</sequence>
<evidence type="ECO:0000259" key="8">
    <source>
        <dbReference type="PROSITE" id="PS50103"/>
    </source>
</evidence>
<dbReference type="SMART" id="SM00356">
    <property type="entry name" value="ZnF_C3H1"/>
    <property type="match status" value="2"/>
</dbReference>
<dbReference type="Gene3D" id="4.10.1000.10">
    <property type="entry name" value="Zinc finger, CCCH-type"/>
    <property type="match status" value="2"/>
</dbReference>
<dbReference type="KEGG" id="emc:129343005"/>
<feature type="zinc finger region" description="C3H1-type" evidence="5">
    <location>
        <begin position="197"/>
        <end position="225"/>
    </location>
</feature>
<dbReference type="GO" id="GO:0005737">
    <property type="term" value="C:cytoplasm"/>
    <property type="evidence" value="ECO:0007669"/>
    <property type="project" value="UniProtKB-SubCell"/>
</dbReference>
<dbReference type="RefSeq" id="XP_054854940.1">
    <property type="nucleotide sequence ID" value="XM_054998965.1"/>
</dbReference>
<comment type="subcellular location">
    <subcellularLocation>
        <location evidence="6">Nucleus</location>
    </subcellularLocation>
    <subcellularLocation>
        <location evidence="6">Cytoplasm</location>
    </subcellularLocation>
</comment>
<dbReference type="InterPro" id="IPR045877">
    <property type="entry name" value="ZFP36-like"/>
</dbReference>
<dbReference type="AlphaFoldDB" id="A0AA97KF31"/>
<gene>
    <name evidence="10" type="primary">LOC129343005</name>
</gene>
<evidence type="ECO:0000313" key="9">
    <source>
        <dbReference type="Proteomes" id="UP001190640"/>
    </source>
</evidence>
<feature type="compositionally biased region" description="Low complexity" evidence="7">
    <location>
        <begin position="314"/>
        <end position="332"/>
    </location>
</feature>
<feature type="region of interest" description="Disordered" evidence="7">
    <location>
        <begin position="283"/>
        <end position="346"/>
    </location>
</feature>
<dbReference type="PROSITE" id="PS50103">
    <property type="entry name" value="ZF_C3H1"/>
    <property type="match status" value="2"/>
</dbReference>
<dbReference type="SUPFAM" id="SSF90229">
    <property type="entry name" value="CCCH zinc finger"/>
    <property type="match status" value="2"/>
</dbReference>
<comment type="function">
    <text evidence="6">Zinc-finger RNA-binding protein that destabilizes several cytoplasmic AU-rich element (ARE)-containing mRNA transcripts by promoting their poly(A) tail removal or deadenylation, and hence provide a mechanism for attenuating protein synthesis. Acts as a 3'-untranslated region (UTR) ARE mRNA-binding adapter protein to communicate signaling events to the mRNA decay machinery. Functions by recruiting the CCR4-NOT deadenylase complex and probably other components of the cytoplasmic RNA decay machinery to the bound ARE-containing mRNAs, and hence promotes ARE-mediated mRNA deadenylation and decay processes. Binds to 3'-UTR ARE of numerous mRNAs.</text>
</comment>
<keyword evidence="9" id="KW-1185">Reference proteome</keyword>
<keyword evidence="6" id="KW-0687">Ribonucleoprotein</keyword>
<dbReference type="GO" id="GO:1990904">
    <property type="term" value="C:ribonucleoprotein complex"/>
    <property type="evidence" value="ECO:0007669"/>
    <property type="project" value="UniProtKB-KW"/>
</dbReference>
<evidence type="ECO:0000256" key="1">
    <source>
        <dbReference type="ARBA" id="ARBA00022723"/>
    </source>
</evidence>
<dbReference type="GO" id="GO:1900153">
    <property type="term" value="P:positive regulation of nuclear-transcribed mRNA catabolic process, deadenylation-dependent decay"/>
    <property type="evidence" value="ECO:0007669"/>
    <property type="project" value="UniProtKB-UniRule"/>
</dbReference>
<evidence type="ECO:0000256" key="7">
    <source>
        <dbReference type="SAM" id="MobiDB-lite"/>
    </source>
</evidence>
<keyword evidence="3 5" id="KW-0863">Zinc-finger</keyword>
<dbReference type="Proteomes" id="UP001190640">
    <property type="component" value="Chromosome 15"/>
</dbReference>
<evidence type="ECO:0000313" key="10">
    <source>
        <dbReference type="RefSeq" id="XP_054854940.1"/>
    </source>
</evidence>
<name>A0AA97KF31_EUBMA</name>
<dbReference type="GO" id="GO:0061158">
    <property type="term" value="P:3'-UTR-mediated mRNA destabilization"/>
    <property type="evidence" value="ECO:0007669"/>
    <property type="project" value="UniProtKB-UniRule"/>
</dbReference>
<keyword evidence="1 5" id="KW-0479">Metal-binding</keyword>
<feature type="domain" description="C3H1-type" evidence="8">
    <location>
        <begin position="197"/>
        <end position="225"/>
    </location>
</feature>
<feature type="zinc finger region" description="C3H1-type" evidence="5">
    <location>
        <begin position="159"/>
        <end position="187"/>
    </location>
</feature>
<evidence type="ECO:0000256" key="2">
    <source>
        <dbReference type="ARBA" id="ARBA00022737"/>
    </source>
</evidence>
<feature type="compositionally biased region" description="Gly residues" evidence="7">
    <location>
        <begin position="1"/>
        <end position="10"/>
    </location>
</feature>
<dbReference type="GO" id="GO:0008270">
    <property type="term" value="F:zinc ion binding"/>
    <property type="evidence" value="ECO:0007669"/>
    <property type="project" value="UniProtKB-KW"/>
</dbReference>
<keyword evidence="2 6" id="KW-0677">Repeat</keyword>
<keyword evidence="6" id="KW-0539">Nucleus</keyword>
<protein>
    <recommendedName>
        <fullName evidence="6">mRNA decay activator protein ZFP36</fullName>
    </recommendedName>
    <alternativeName>
        <fullName evidence="6">Zinc finger protein 36</fullName>
    </alternativeName>
</protein>
<accession>A0AA97KF31</accession>
<dbReference type="InterPro" id="IPR000571">
    <property type="entry name" value="Znf_CCCH"/>
</dbReference>
<evidence type="ECO:0000256" key="6">
    <source>
        <dbReference type="RuleBase" id="RU369014"/>
    </source>
</evidence>
<proteinExistence type="predicted"/>